<feature type="region of interest" description="Disordered" evidence="1">
    <location>
        <begin position="115"/>
        <end position="237"/>
    </location>
</feature>
<protein>
    <submittedName>
        <fullName evidence="2">Uncharacterized protein</fullName>
    </submittedName>
</protein>
<feature type="compositionally biased region" description="Basic residues" evidence="1">
    <location>
        <begin position="138"/>
        <end position="155"/>
    </location>
</feature>
<evidence type="ECO:0000256" key="1">
    <source>
        <dbReference type="SAM" id="MobiDB-lite"/>
    </source>
</evidence>
<accession>A0ABN8YHZ2</accession>
<organism evidence="2 3">
    <name type="scientific">Rangifer tarandus platyrhynchus</name>
    <name type="common">Svalbard reindeer</name>
    <dbReference type="NCBI Taxonomy" id="3082113"/>
    <lineage>
        <taxon>Eukaryota</taxon>
        <taxon>Metazoa</taxon>
        <taxon>Chordata</taxon>
        <taxon>Craniata</taxon>
        <taxon>Vertebrata</taxon>
        <taxon>Euteleostomi</taxon>
        <taxon>Mammalia</taxon>
        <taxon>Eutheria</taxon>
        <taxon>Laurasiatheria</taxon>
        <taxon>Artiodactyla</taxon>
        <taxon>Ruminantia</taxon>
        <taxon>Pecora</taxon>
        <taxon>Cervidae</taxon>
        <taxon>Odocoileinae</taxon>
        <taxon>Rangifer</taxon>
    </lineage>
</organism>
<feature type="region of interest" description="Disordered" evidence="1">
    <location>
        <begin position="304"/>
        <end position="369"/>
    </location>
</feature>
<feature type="region of interest" description="Disordered" evidence="1">
    <location>
        <begin position="265"/>
        <end position="286"/>
    </location>
</feature>
<evidence type="ECO:0000313" key="3">
    <source>
        <dbReference type="Proteomes" id="UP001176941"/>
    </source>
</evidence>
<gene>
    <name evidence="2" type="ORF">MRATA1EN1_LOCUS9632</name>
</gene>
<sequence length="369" mass="40312">MEAANSPCSSKKLGPGRRRGWLPQRLSSENEPQERALPGDQRGLDGREQPRSAEDALERVSDLPNDQEQGALCTSPRRYCLSELGSLAPRRKGEQPVAQTWDTWKVLCEWELEASGKNTEPQAQHPKRQQPADARPSGRVRHRAPAPSRPRHVTRHAPAARGLHQNKNREGRPAGLAAGSARGRRARPRCRCPAPRPRLRYPERRQGRAPRPAGGGRAEGTTLFTALAPGRGPRPETVSWERALECAPTRGPDVGVAWEVRAAARNKAASPRSWGPGPARVSAPPRRAAHGCFVSAPVTTLLRTSPPSSRLRRFRRPSSRGRLLPAPYTPRRPGCRPSCTSGPRAVPTPGRGYIARLGPPPHLPPREGG</sequence>
<dbReference type="EMBL" id="OX459938">
    <property type="protein sequence ID" value="CAI9160670.1"/>
    <property type="molecule type" value="Genomic_DNA"/>
</dbReference>
<feature type="region of interest" description="Disordered" evidence="1">
    <location>
        <begin position="1"/>
        <end position="76"/>
    </location>
</feature>
<feature type="compositionally biased region" description="Basic residues" evidence="1">
    <location>
        <begin position="310"/>
        <end position="319"/>
    </location>
</feature>
<feature type="compositionally biased region" description="Low complexity" evidence="1">
    <location>
        <begin position="276"/>
        <end position="286"/>
    </location>
</feature>
<dbReference type="Proteomes" id="UP001176941">
    <property type="component" value="Chromosome 2"/>
</dbReference>
<name>A0ABN8YHZ2_RANTA</name>
<feature type="compositionally biased region" description="Basic and acidic residues" evidence="1">
    <location>
        <begin position="42"/>
        <end position="61"/>
    </location>
</feature>
<proteinExistence type="predicted"/>
<reference evidence="2" key="1">
    <citation type="submission" date="2023-04" db="EMBL/GenBank/DDBJ databases">
        <authorList>
            <consortium name="ELIXIR-Norway"/>
        </authorList>
    </citation>
    <scope>NUCLEOTIDE SEQUENCE [LARGE SCALE GENOMIC DNA]</scope>
</reference>
<evidence type="ECO:0000313" key="2">
    <source>
        <dbReference type="EMBL" id="CAI9160670.1"/>
    </source>
</evidence>
<keyword evidence="3" id="KW-1185">Reference proteome</keyword>